<protein>
    <submittedName>
        <fullName evidence="1">Conjugative transfer ATPase</fullName>
    </submittedName>
</protein>
<dbReference type="AlphaFoldDB" id="A0AAX1G0I9"/>
<dbReference type="InterPro" id="IPR022303">
    <property type="entry name" value="Conjug_Trfer_ATPase"/>
</dbReference>
<sequence>MLSQIKNSVVDFFTEGKALEAPGLDYSVPPSFAANLPWIEISEKGLVQLEDGRSLGLFFDVTPLVTEDKTQAQLDRVIQSLASTLCNPEVVDDEHAFVVQLFARDIESTDTIVDTLWEKAKCQDEFTRVVLDADKRHFELIGRKQGIFSVDNRAWRARQRQVRLAVYRWMPENASPAELKANLNQIKRIRHAFLEPSSFYSQGIVVTPSSGESIHDWLSPFFNPSGIAGETLRYREPRSFIDQDFSERLLRSGIRSDVEHGLWWSDGDKPVGTRVMELDTWGNEYFLAGALFGEVSNEEEENPKRPHHVLFDELPTGTMMAMTLLPQTKAQARARLQRVREAAVGEEQALEVIREDCNDFNVLVEKHPLWRGQLAFYVQGESIDEIDARTQSLRSIFNSRNLSIRFIKNSDQESPLDSYLRWLPMNYHPERDDKLWYCGWVWLEDMLRLSPLFGRATGTGSDLFHYYNRGGELFGFDPLKDYTSNAHLNLFGPSGSGKSATLVGQCLRLMALHRPRLFIIEAGNSFGLFGQFCERHGLSVNRVQVNAKSHGLMAPFADAKHLVGQAVPHVSDEAALDIEHLNDNDSPDDETRDILGELEIMARLMITGGEKREIDDYRRADSSMVRDAIKAAAEQCHQTQQQVRPTHVKDALIAFSEDRSRPDARRERARVMGEAMAFFCDGLEGQIFDQEAEHWPEVDVTIIDLGLYAKTGYEAQMAAAYISLINRINGIAERDQYSGRDIVTLTDEGHLTASNELLAPYAVKIVKMWRKLRAWFWLATQDLADFPDIARKMLNNAEWWVMLNMTEDELTNLSAFKKLSEAENNLIRSMKSEKHKYKEGVVTGQDGKLMQRFTVVPPALYLALGETDGEAKERRAKLMKMHGIGELDAALMKADEIEQARRNYQGERL</sequence>
<proteinExistence type="predicted"/>
<dbReference type="NCBIfam" id="TIGR03744">
    <property type="entry name" value="traC_PFL_4706"/>
    <property type="match status" value="1"/>
</dbReference>
<dbReference type="Gene3D" id="1.10.8.730">
    <property type="match status" value="1"/>
</dbReference>
<dbReference type="InterPro" id="IPR027417">
    <property type="entry name" value="P-loop_NTPase"/>
</dbReference>
<dbReference type="RefSeq" id="WP_086482450.1">
    <property type="nucleotide sequence ID" value="NZ_CP034302.1"/>
</dbReference>
<evidence type="ECO:0000313" key="1">
    <source>
        <dbReference type="EMBL" id="QHH13208.1"/>
    </source>
</evidence>
<organism evidence="1 2">
    <name type="scientific">Vibrio parahaemolyticus</name>
    <dbReference type="NCBI Taxonomy" id="670"/>
    <lineage>
        <taxon>Bacteria</taxon>
        <taxon>Pseudomonadati</taxon>
        <taxon>Pseudomonadota</taxon>
        <taxon>Gammaproteobacteria</taxon>
        <taxon>Vibrionales</taxon>
        <taxon>Vibrionaceae</taxon>
        <taxon>Vibrio</taxon>
    </lineage>
</organism>
<name>A0AAX1G0I9_VIBPH</name>
<dbReference type="SUPFAM" id="SSF52540">
    <property type="entry name" value="P-loop containing nucleoside triphosphate hydrolases"/>
    <property type="match status" value="1"/>
</dbReference>
<keyword evidence="1" id="KW-0614">Plasmid</keyword>
<gene>
    <name evidence="1" type="ORF">EHC69_28530</name>
</gene>
<evidence type="ECO:0000313" key="2">
    <source>
        <dbReference type="Proteomes" id="UP000464718"/>
    </source>
</evidence>
<geneLocation type="plasmid" evidence="2">
    <name>pvpsd2016-3</name>
</geneLocation>
<dbReference type="Proteomes" id="UP000464718">
    <property type="component" value="Plasmid pvpsd2016-3"/>
</dbReference>
<reference evidence="1 2" key="1">
    <citation type="submission" date="2018-12" db="EMBL/GenBank/DDBJ databases">
        <title>Genomic insights into the evolutionary origins and pathogenicity of five Vibrio parahaemolyticus strains isolated from the shrimp with acute hepatopancreatic necrosis disease (AHPND).</title>
        <authorList>
            <person name="Yang Q."/>
            <person name="Dong X."/>
            <person name="Xie G."/>
            <person name="Fu S."/>
            <person name="Zou P."/>
            <person name="Sun J."/>
            <person name="Wang Y."/>
            <person name="Huang J."/>
        </authorList>
    </citation>
    <scope>NUCLEOTIDE SEQUENCE [LARGE SCALE GENOMIC DNA]</scope>
    <source>
        <strain evidence="1 2">20160303005-1</strain>
        <plasmid evidence="2">pvpsd2016-3</plasmid>
    </source>
</reference>
<dbReference type="Gene3D" id="3.40.50.300">
    <property type="entry name" value="P-loop containing nucleotide triphosphate hydrolases"/>
    <property type="match status" value="1"/>
</dbReference>
<dbReference type="InterPro" id="IPR025955">
    <property type="entry name" value="TraC/Conjuga_ATPase"/>
</dbReference>
<dbReference type="Pfam" id="PF11130">
    <property type="entry name" value="TraC_F_IV"/>
    <property type="match status" value="1"/>
</dbReference>
<accession>A0AAX1G0I9</accession>
<dbReference type="EMBL" id="CP034302">
    <property type="protein sequence ID" value="QHH13208.1"/>
    <property type="molecule type" value="Genomic_DNA"/>
</dbReference>